<feature type="transmembrane region" description="Helical" evidence="7">
    <location>
        <begin position="142"/>
        <end position="161"/>
    </location>
</feature>
<dbReference type="Proteomes" id="UP000028545">
    <property type="component" value="Unassembled WGS sequence"/>
</dbReference>
<proteinExistence type="predicted"/>
<evidence type="ECO:0000313" key="9">
    <source>
        <dbReference type="Proteomes" id="UP000028545"/>
    </source>
</evidence>
<dbReference type="Gene3D" id="1.20.1250.20">
    <property type="entry name" value="MFS general substrate transporter like domains"/>
    <property type="match status" value="2"/>
</dbReference>
<accession>A0A084G1D4</accession>
<dbReference type="SUPFAM" id="SSF103473">
    <property type="entry name" value="MFS general substrate transporter"/>
    <property type="match status" value="1"/>
</dbReference>
<comment type="caution">
    <text evidence="8">The sequence shown here is derived from an EMBL/GenBank/DDBJ whole genome shotgun (WGS) entry which is preliminary data.</text>
</comment>
<feature type="transmembrane region" description="Helical" evidence="7">
    <location>
        <begin position="416"/>
        <end position="437"/>
    </location>
</feature>
<feature type="transmembrane region" description="Helical" evidence="7">
    <location>
        <begin position="512"/>
        <end position="530"/>
    </location>
</feature>
<evidence type="ECO:0000256" key="7">
    <source>
        <dbReference type="SAM" id="Phobius"/>
    </source>
</evidence>
<dbReference type="Pfam" id="PF07690">
    <property type="entry name" value="MFS_1"/>
    <property type="match status" value="1"/>
</dbReference>
<name>A0A084G1D4_PSEDA</name>
<evidence type="ECO:0000256" key="1">
    <source>
        <dbReference type="ARBA" id="ARBA00004141"/>
    </source>
</evidence>
<dbReference type="PANTHER" id="PTHR43791">
    <property type="entry name" value="PERMEASE-RELATED"/>
    <property type="match status" value="1"/>
</dbReference>
<evidence type="ECO:0000256" key="4">
    <source>
        <dbReference type="ARBA" id="ARBA00022989"/>
    </source>
</evidence>
<organism evidence="8 9">
    <name type="scientific">Pseudallescheria apiosperma</name>
    <name type="common">Scedosporium apiospermum</name>
    <dbReference type="NCBI Taxonomy" id="563466"/>
    <lineage>
        <taxon>Eukaryota</taxon>
        <taxon>Fungi</taxon>
        <taxon>Dikarya</taxon>
        <taxon>Ascomycota</taxon>
        <taxon>Pezizomycotina</taxon>
        <taxon>Sordariomycetes</taxon>
        <taxon>Hypocreomycetidae</taxon>
        <taxon>Microascales</taxon>
        <taxon>Microascaceae</taxon>
        <taxon>Scedosporium</taxon>
    </lineage>
</organism>
<keyword evidence="5 7" id="KW-0472">Membrane</keyword>
<feature type="compositionally biased region" description="Acidic residues" evidence="6">
    <location>
        <begin position="72"/>
        <end position="102"/>
    </location>
</feature>
<keyword evidence="3 7" id="KW-0812">Transmembrane</keyword>
<feature type="transmembrane region" description="Helical" evidence="7">
    <location>
        <begin position="235"/>
        <end position="258"/>
    </location>
</feature>
<protein>
    <recommendedName>
        <fullName evidence="10">Major facilitator superfamily (MFS) profile domain-containing protein</fullName>
    </recommendedName>
</protein>
<reference evidence="8 9" key="1">
    <citation type="journal article" date="2014" name="Genome Announc.">
        <title>Draft genome sequence of the pathogenic fungus Scedosporium apiospermum.</title>
        <authorList>
            <person name="Vandeputte P."/>
            <person name="Ghamrawi S."/>
            <person name="Rechenmann M."/>
            <person name="Iltis A."/>
            <person name="Giraud S."/>
            <person name="Fleury M."/>
            <person name="Thornton C."/>
            <person name="Delhaes L."/>
            <person name="Meyer W."/>
            <person name="Papon N."/>
            <person name="Bouchara J.P."/>
        </authorList>
    </citation>
    <scope>NUCLEOTIDE SEQUENCE [LARGE SCALE GENOMIC DNA]</scope>
    <source>
        <strain evidence="8 9">IHEM 14462</strain>
    </source>
</reference>
<keyword evidence="2" id="KW-0813">Transport</keyword>
<feature type="transmembrane region" description="Helical" evidence="7">
    <location>
        <begin position="542"/>
        <end position="564"/>
    </location>
</feature>
<feature type="transmembrane region" description="Helical" evidence="7">
    <location>
        <begin position="302"/>
        <end position="324"/>
    </location>
</feature>
<gene>
    <name evidence="8" type="ORF">SAPIO_CDS7222</name>
</gene>
<dbReference type="RefSeq" id="XP_016640945.1">
    <property type="nucleotide sequence ID" value="XM_016789118.1"/>
</dbReference>
<evidence type="ECO:0000256" key="6">
    <source>
        <dbReference type="SAM" id="MobiDB-lite"/>
    </source>
</evidence>
<dbReference type="PANTHER" id="PTHR43791:SF27">
    <property type="entry name" value="TRANSPORTER, PUTATIVE (AFU_ORTHOLOGUE AFUA_2G15730)-RELATED"/>
    <property type="match status" value="1"/>
</dbReference>
<feature type="transmembrane region" description="Helical" evidence="7">
    <location>
        <begin position="270"/>
        <end position="290"/>
    </location>
</feature>
<dbReference type="VEuPathDB" id="FungiDB:SAPIO_CDS7222"/>
<dbReference type="GO" id="GO:0016020">
    <property type="term" value="C:membrane"/>
    <property type="evidence" value="ECO:0007669"/>
    <property type="project" value="UniProtKB-SubCell"/>
</dbReference>
<keyword evidence="9" id="KW-1185">Reference proteome</keyword>
<dbReference type="GO" id="GO:0022857">
    <property type="term" value="F:transmembrane transporter activity"/>
    <property type="evidence" value="ECO:0007669"/>
    <property type="project" value="InterPro"/>
</dbReference>
<evidence type="ECO:0000256" key="3">
    <source>
        <dbReference type="ARBA" id="ARBA00022692"/>
    </source>
</evidence>
<feature type="compositionally biased region" description="Polar residues" evidence="6">
    <location>
        <begin position="16"/>
        <end position="25"/>
    </location>
</feature>
<feature type="transmembrane region" description="Helical" evidence="7">
    <location>
        <begin position="210"/>
        <end position="229"/>
    </location>
</feature>
<evidence type="ECO:0000256" key="5">
    <source>
        <dbReference type="ARBA" id="ARBA00023136"/>
    </source>
</evidence>
<evidence type="ECO:0000256" key="2">
    <source>
        <dbReference type="ARBA" id="ARBA00022448"/>
    </source>
</evidence>
<feature type="transmembrane region" description="Helical" evidence="7">
    <location>
        <begin position="382"/>
        <end position="404"/>
    </location>
</feature>
<dbReference type="AlphaFoldDB" id="A0A084G1D4"/>
<dbReference type="GeneID" id="27726294"/>
<dbReference type="InterPro" id="IPR036259">
    <property type="entry name" value="MFS_trans_sf"/>
</dbReference>
<dbReference type="OMA" id="TWTMDNR"/>
<dbReference type="HOGENOM" id="CLU_001265_0_1_1"/>
<evidence type="ECO:0000313" key="8">
    <source>
        <dbReference type="EMBL" id="KEZ41146.1"/>
    </source>
</evidence>
<dbReference type="OrthoDB" id="2985014at2759"/>
<keyword evidence="4 7" id="KW-1133">Transmembrane helix</keyword>
<dbReference type="FunFam" id="1.20.1250.20:FF:000018">
    <property type="entry name" value="MFS transporter permease"/>
    <property type="match status" value="1"/>
</dbReference>
<sequence length="609" mass="67049">MTLTTPPREEDAVSPTFAQTTAEFTLSSDDGSSASEDDGLGGLGSASEEETRALKGKERGRGRKGRGKDASLEADDEWTPEDDDDDDEDEDDYDDDDDDDEERGISGIRLHPRSASVSTTASFQLYTHEEEEEVVRTFDRKLVVFVAFLYMLSFIDRSNIGNAKIAGMHEDLQTDPPREDWYEWALSSFYITYIIFEWMSLLWKVFPAHIYISALVLSWGVIASLQAVATSYPMLIGLRGLLGIGEAGFTGVPFYLSFFYKRSELAFRTAMFISAAPLASSFASSLAWLIVKFGEASPIAPWRVLFLVEGFPSIVVALAAWHIVPDSPQTARYLTPRQKKVARLRLRPEKAHLPKSTTTASSSAPSSGLSLRDVLSALIDPVSWLTALIFFLTNMAYASFPVFLPTILKEMGHSPLASQGLAAPPYLVAFLMVLITARASDNARSRSPFIIIHALQSLTGYALLAYAEPLGLSPTIRYLALFPAAVGFFSVVALTVTWSINNQPTESRQGGGFALLQVIGQCGPLLGTRLYPASHAPYYARGMHACAAAMLGVAFLAVALRFYMRWWNAKMDVREAVEGGEVVDGEEEEGLVRSGSRWKSSRTSFRYML</sequence>
<feature type="transmembrane region" description="Helical" evidence="7">
    <location>
        <begin position="479"/>
        <end position="500"/>
    </location>
</feature>
<dbReference type="InterPro" id="IPR011701">
    <property type="entry name" value="MFS"/>
</dbReference>
<evidence type="ECO:0008006" key="10">
    <source>
        <dbReference type="Google" id="ProtNLM"/>
    </source>
</evidence>
<feature type="transmembrane region" description="Helical" evidence="7">
    <location>
        <begin position="181"/>
        <end position="203"/>
    </location>
</feature>
<dbReference type="KEGG" id="sapo:SAPIO_CDS7222"/>
<dbReference type="FunFam" id="1.20.1250.20:FF:000013">
    <property type="entry name" value="MFS general substrate transporter"/>
    <property type="match status" value="1"/>
</dbReference>
<dbReference type="EMBL" id="JOWA01000110">
    <property type="protein sequence ID" value="KEZ41146.1"/>
    <property type="molecule type" value="Genomic_DNA"/>
</dbReference>
<feature type="region of interest" description="Disordered" evidence="6">
    <location>
        <begin position="1"/>
        <end position="111"/>
    </location>
</feature>
<feature type="compositionally biased region" description="Basic and acidic residues" evidence="6">
    <location>
        <begin position="49"/>
        <end position="59"/>
    </location>
</feature>
<feature type="transmembrane region" description="Helical" evidence="7">
    <location>
        <begin position="449"/>
        <end position="467"/>
    </location>
</feature>
<comment type="subcellular location">
    <subcellularLocation>
        <location evidence="1">Membrane</location>
        <topology evidence="1">Multi-pass membrane protein</topology>
    </subcellularLocation>
</comment>